<feature type="region of interest" description="Disordered" evidence="1">
    <location>
        <begin position="218"/>
        <end position="238"/>
    </location>
</feature>
<feature type="region of interest" description="Disordered" evidence="1">
    <location>
        <begin position="377"/>
        <end position="397"/>
    </location>
</feature>
<accession>A0AAV1J3M9</accession>
<dbReference type="Proteomes" id="UP001497472">
    <property type="component" value="Unassembled WGS sequence"/>
</dbReference>
<reference evidence="2 3" key="1">
    <citation type="submission" date="2023-11" db="EMBL/GenBank/DDBJ databases">
        <authorList>
            <person name="Okamura Y."/>
        </authorList>
    </citation>
    <scope>NUCLEOTIDE SEQUENCE [LARGE SCALE GENOMIC DNA]</scope>
</reference>
<protein>
    <submittedName>
        <fullName evidence="2">Uncharacterized protein</fullName>
    </submittedName>
</protein>
<name>A0AAV1J3M9_9NEOP</name>
<dbReference type="AlphaFoldDB" id="A0AAV1J3M9"/>
<feature type="compositionally biased region" description="Basic residues" evidence="1">
    <location>
        <begin position="377"/>
        <end position="389"/>
    </location>
</feature>
<sequence>MYFKTDADLVILRRQYDRNRQFEIHIKKLKEVNGFKQHNLMIKGQVRSDNPFIYINNPVESKIPHAYLTLEEFKEALTKRVQKQRSQLTTKRRYPVLLTKKPNRQLKVLVSGLKATSPDVKNNLKPDENITYNSVSSINSTVSQSKSEITTQHIANATETNVNNVISGVTDKEDIVKSADATRKDNFSTNIITTAKLEELIFLRAQSAENSTVSENYTNLNTSDFENTNETDNGNTTKEYNTETIINDTTLEVHTKEITIDTDKEGINQRSKAITTLTGEEGTIYENISTNTTEGTNLNEFRVYTSSMNPITKNLQSIEVSKWIINNDESKKLTFQRDISIKTTTKMSLDTIKYIPKRLVRNTEIISFDKTPWRKRTPNKKVTKRKPSSTKRSTLGNYAPYNLTPEYRKKNTFRPALKTALFVMQGLGAILNQLS</sequence>
<proteinExistence type="predicted"/>
<keyword evidence="3" id="KW-1185">Reference proteome</keyword>
<evidence type="ECO:0000313" key="3">
    <source>
        <dbReference type="Proteomes" id="UP001497472"/>
    </source>
</evidence>
<feature type="compositionally biased region" description="Low complexity" evidence="1">
    <location>
        <begin position="226"/>
        <end position="238"/>
    </location>
</feature>
<evidence type="ECO:0000256" key="1">
    <source>
        <dbReference type="SAM" id="MobiDB-lite"/>
    </source>
</evidence>
<gene>
    <name evidence="2" type="ORF">LNINA_LOCUS2458</name>
</gene>
<comment type="caution">
    <text evidence="2">The sequence shown here is derived from an EMBL/GenBank/DDBJ whole genome shotgun (WGS) entry which is preliminary data.</text>
</comment>
<dbReference type="EMBL" id="CAVLEF010000003">
    <property type="protein sequence ID" value="CAK1542575.1"/>
    <property type="molecule type" value="Genomic_DNA"/>
</dbReference>
<evidence type="ECO:0000313" key="2">
    <source>
        <dbReference type="EMBL" id="CAK1542575.1"/>
    </source>
</evidence>
<organism evidence="2 3">
    <name type="scientific">Leptosia nina</name>
    <dbReference type="NCBI Taxonomy" id="320188"/>
    <lineage>
        <taxon>Eukaryota</taxon>
        <taxon>Metazoa</taxon>
        <taxon>Ecdysozoa</taxon>
        <taxon>Arthropoda</taxon>
        <taxon>Hexapoda</taxon>
        <taxon>Insecta</taxon>
        <taxon>Pterygota</taxon>
        <taxon>Neoptera</taxon>
        <taxon>Endopterygota</taxon>
        <taxon>Lepidoptera</taxon>
        <taxon>Glossata</taxon>
        <taxon>Ditrysia</taxon>
        <taxon>Papilionoidea</taxon>
        <taxon>Pieridae</taxon>
        <taxon>Pierinae</taxon>
        <taxon>Leptosia</taxon>
    </lineage>
</organism>